<dbReference type="InterPro" id="IPR041031">
    <property type="entry name" value="RNF31_C"/>
</dbReference>
<dbReference type="InterPro" id="IPR016135">
    <property type="entry name" value="UBQ-conjugating_enzyme/RWD"/>
</dbReference>
<dbReference type="SUPFAM" id="SSF57850">
    <property type="entry name" value="RING/U-box"/>
    <property type="match status" value="2"/>
</dbReference>
<dbReference type="GO" id="GO:0003723">
    <property type="term" value="F:RNA binding"/>
    <property type="evidence" value="ECO:0007669"/>
    <property type="project" value="UniProtKB-UniRule"/>
</dbReference>
<dbReference type="GO" id="GO:0071797">
    <property type="term" value="C:LUBAC complex"/>
    <property type="evidence" value="ECO:0007669"/>
    <property type="project" value="InterPro"/>
</dbReference>
<dbReference type="InterPro" id="IPR057051">
    <property type="entry name" value="PARP14_RPM_1"/>
</dbReference>
<evidence type="ECO:0000256" key="5">
    <source>
        <dbReference type="PROSITE-ProRule" id="PRU00175"/>
    </source>
</evidence>
<evidence type="ECO:0000256" key="7">
    <source>
        <dbReference type="SAM" id="MobiDB-lite"/>
    </source>
</evidence>
<dbReference type="Pfam" id="PF01485">
    <property type="entry name" value="IBR"/>
    <property type="match status" value="1"/>
</dbReference>
<dbReference type="CDD" id="cd11685">
    <property type="entry name" value="UEV_TSG101-like"/>
    <property type="match status" value="1"/>
</dbReference>
<keyword evidence="1" id="KW-0479">Metal-binding</keyword>
<dbReference type="PROSITE" id="PS50089">
    <property type="entry name" value="ZF_RING_2"/>
    <property type="match status" value="1"/>
</dbReference>
<evidence type="ECO:0000259" key="8">
    <source>
        <dbReference type="PROSITE" id="PS50089"/>
    </source>
</evidence>
<dbReference type="PROSITE" id="PS50102">
    <property type="entry name" value="RRM"/>
    <property type="match status" value="1"/>
</dbReference>
<feature type="domain" description="RRM" evidence="9">
    <location>
        <begin position="250"/>
        <end position="334"/>
    </location>
</feature>
<sequence>GKSYNIPVCIWLHNTHPQNPPKCFVNPSACMVINANSSYVDKNGHVRLHYLCNWKHGTSNLLGVVEEMRTAFQSETPLFSALPSQGLVPSPLQPATQLYVFHCVLYSTLTYSGTVIFDPNTTLSQSMHDVSPVQCSTDTRKHVRKPEQSSQHEEKKSYATELMDLGIAFQPAKNKVCSSSIPSEQNKAKVPAKSPTCAADVDDVFKSLELENIINIYKLGTKENDVTTFIGKMQLNGPFAQDLGLVDNRHKIEVSRLPGGFPENKLKNKLTIYFQRRLNGGGEVLDVQYPTDQPNQAYVTFCNPQDAERVARKEEHVITLNNQKFPVQVKKYERPEVNIPIPEGVSKEKSHIFQSLLTLDGRSFSVEDVMEAVQSSRDYDSALRYLSHECPICSDQVSFNKIVTMTYCSCAICEGCFKAYFSSVIKEKSIVNVVCPICNMPDVNGSGCTEDMMDYFNLLDIQIRHYLEPEIHELFQRKLRDRTLQEMPNFRWCAHCSFGLLHEADRLRMDCPSCGKSTCYQCKSPCNRMYSSSILIYFVFFLACSFSKECHLKGLHAHHPRNCLYHLRDWPVKRLQQLLRNYNIPYSLENRAEDKRSSTGMCTVLEHKETSNGVEEEQCGRRAPVLYSGYCKLHYKEYLVELINNHSLDPAVMFTIDEIATELQRWKLSVPEKMEGELVAHYQHRLKQVGYF</sequence>
<keyword evidence="2 5" id="KW-0863">Zinc-finger</keyword>
<dbReference type="InterPro" id="IPR001841">
    <property type="entry name" value="Znf_RING"/>
</dbReference>
<dbReference type="GO" id="GO:0097039">
    <property type="term" value="P:protein linear polyubiquitination"/>
    <property type="evidence" value="ECO:0007669"/>
    <property type="project" value="TreeGrafter"/>
</dbReference>
<dbReference type="GO" id="GO:0036435">
    <property type="term" value="F:K48-linked polyubiquitin modification-dependent protein binding"/>
    <property type="evidence" value="ECO:0007669"/>
    <property type="project" value="TreeGrafter"/>
</dbReference>
<dbReference type="Gene3D" id="3.30.70.330">
    <property type="match status" value="1"/>
</dbReference>
<evidence type="ECO:0000256" key="4">
    <source>
        <dbReference type="ARBA" id="ARBA00022833"/>
    </source>
</evidence>
<dbReference type="EMBL" id="JAAWVO010053944">
    <property type="protein sequence ID" value="MBN3321149.1"/>
    <property type="molecule type" value="Genomic_DNA"/>
</dbReference>
<dbReference type="Gene3D" id="3.10.110.10">
    <property type="entry name" value="Ubiquitin Conjugating Enzyme"/>
    <property type="match status" value="1"/>
</dbReference>
<evidence type="ECO:0000259" key="9">
    <source>
        <dbReference type="PROSITE" id="PS50102"/>
    </source>
</evidence>
<organism evidence="11 12">
    <name type="scientific">Atractosteus spatula</name>
    <name type="common">Alligator gar</name>
    <name type="synonym">Lepisosteus spatula</name>
    <dbReference type="NCBI Taxonomy" id="7917"/>
    <lineage>
        <taxon>Eukaryota</taxon>
        <taxon>Metazoa</taxon>
        <taxon>Chordata</taxon>
        <taxon>Craniata</taxon>
        <taxon>Vertebrata</taxon>
        <taxon>Euteleostomi</taxon>
        <taxon>Actinopterygii</taxon>
        <taxon>Neopterygii</taxon>
        <taxon>Holostei</taxon>
        <taxon>Semionotiformes</taxon>
        <taxon>Lepisosteidae</taxon>
        <taxon>Atractosteus</taxon>
    </lineage>
</organism>
<keyword evidence="6" id="KW-0694">RNA-binding</keyword>
<dbReference type="SUPFAM" id="SSF54495">
    <property type="entry name" value="UBC-like"/>
    <property type="match status" value="1"/>
</dbReference>
<dbReference type="Pfam" id="PF23222">
    <property type="entry name" value="RRM_PARP14_1"/>
    <property type="match status" value="1"/>
</dbReference>
<dbReference type="GO" id="GO:0008270">
    <property type="term" value="F:zinc ion binding"/>
    <property type="evidence" value="ECO:0007669"/>
    <property type="project" value="UniProtKB-KW"/>
</dbReference>
<accession>A0A8J7NWW0</accession>
<dbReference type="GO" id="GO:1990450">
    <property type="term" value="F:linear polyubiquitin binding"/>
    <property type="evidence" value="ECO:0007669"/>
    <property type="project" value="TreeGrafter"/>
</dbReference>
<dbReference type="AlphaFoldDB" id="A0A8J7NWW0"/>
<dbReference type="InterPro" id="IPR012677">
    <property type="entry name" value="Nucleotide-bd_a/b_plait_sf"/>
</dbReference>
<dbReference type="InterPro" id="IPR047541">
    <property type="entry name" value="RNF31_RBR_mRING-HC-like"/>
</dbReference>
<dbReference type="InterPro" id="IPR047540">
    <property type="entry name" value="BRcat_RBR_RNF31-like"/>
</dbReference>
<evidence type="ECO:0000256" key="1">
    <source>
        <dbReference type="ARBA" id="ARBA00022723"/>
    </source>
</evidence>
<gene>
    <name evidence="11" type="primary">Rnf31_1</name>
    <name evidence="11" type="ORF">GTO95_0013656</name>
</gene>
<dbReference type="PANTHER" id="PTHR16004:SF3">
    <property type="entry name" value="E3 UBIQUITIN-PROTEIN LIGASE RNF31"/>
    <property type="match status" value="1"/>
</dbReference>
<feature type="domain" description="RING-type" evidence="8">
    <location>
        <begin position="390"/>
        <end position="439"/>
    </location>
</feature>
<dbReference type="InterPro" id="IPR000504">
    <property type="entry name" value="RRM_dom"/>
</dbReference>
<keyword evidence="11" id="KW-0436">Ligase</keyword>
<dbReference type="InterPro" id="IPR026254">
    <property type="entry name" value="RNF31-like"/>
</dbReference>
<dbReference type="SUPFAM" id="SSF54928">
    <property type="entry name" value="RNA-binding domain, RBD"/>
    <property type="match status" value="1"/>
</dbReference>
<evidence type="ECO:0000256" key="2">
    <source>
        <dbReference type="ARBA" id="ARBA00022771"/>
    </source>
</evidence>
<keyword evidence="3" id="KW-0833">Ubl conjugation pathway</keyword>
<dbReference type="InterPro" id="IPR002867">
    <property type="entry name" value="IBR_dom"/>
</dbReference>
<protein>
    <submittedName>
        <fullName evidence="11">RNF31 ligase</fullName>
    </submittedName>
</protein>
<feature type="region of interest" description="Disordered" evidence="7">
    <location>
        <begin position="136"/>
        <end position="155"/>
    </location>
</feature>
<evidence type="ECO:0000259" key="10">
    <source>
        <dbReference type="PROSITE" id="PS51322"/>
    </source>
</evidence>
<dbReference type="InterPro" id="IPR013083">
    <property type="entry name" value="Znf_RING/FYVE/PHD"/>
</dbReference>
<dbReference type="CDD" id="cd20337">
    <property type="entry name" value="BRcat_RBR_HOIP"/>
    <property type="match status" value="1"/>
</dbReference>
<proteinExistence type="predicted"/>
<dbReference type="SMART" id="SM00647">
    <property type="entry name" value="IBR"/>
    <property type="match status" value="1"/>
</dbReference>
<dbReference type="InterPro" id="IPR008883">
    <property type="entry name" value="UEV_N"/>
</dbReference>
<evidence type="ECO:0000256" key="6">
    <source>
        <dbReference type="PROSITE-ProRule" id="PRU00176"/>
    </source>
</evidence>
<dbReference type="Gene3D" id="3.30.40.10">
    <property type="entry name" value="Zinc/RING finger domain, C3HC4 (zinc finger)"/>
    <property type="match status" value="1"/>
</dbReference>
<dbReference type="CDD" id="cd16631">
    <property type="entry name" value="mRING-HC-C4C4_RBR_HOIP"/>
    <property type="match status" value="1"/>
</dbReference>
<dbReference type="PROSITE" id="PS51322">
    <property type="entry name" value="UEV"/>
    <property type="match status" value="1"/>
</dbReference>
<dbReference type="Proteomes" id="UP000736164">
    <property type="component" value="Unassembled WGS sequence"/>
</dbReference>
<dbReference type="Pfam" id="PF05743">
    <property type="entry name" value="UEV"/>
    <property type="match status" value="1"/>
</dbReference>
<keyword evidence="12" id="KW-1185">Reference proteome</keyword>
<dbReference type="Pfam" id="PF18091">
    <property type="entry name" value="E3_UbLigase_RBR"/>
    <property type="match status" value="1"/>
</dbReference>
<evidence type="ECO:0000256" key="3">
    <source>
        <dbReference type="ARBA" id="ARBA00022786"/>
    </source>
</evidence>
<dbReference type="GO" id="GO:0016874">
    <property type="term" value="F:ligase activity"/>
    <property type="evidence" value="ECO:0007669"/>
    <property type="project" value="UniProtKB-KW"/>
</dbReference>
<keyword evidence="4" id="KW-0862">Zinc</keyword>
<feature type="domain" description="UEV" evidence="10">
    <location>
        <begin position="1"/>
        <end position="82"/>
    </location>
</feature>
<dbReference type="GO" id="GO:0070530">
    <property type="term" value="F:K63-linked polyubiquitin modification-dependent protein binding"/>
    <property type="evidence" value="ECO:0007669"/>
    <property type="project" value="TreeGrafter"/>
</dbReference>
<name>A0A8J7NWW0_ATRSP</name>
<dbReference type="GO" id="GO:0061630">
    <property type="term" value="F:ubiquitin protein ligase activity"/>
    <property type="evidence" value="ECO:0007669"/>
    <property type="project" value="TreeGrafter"/>
</dbReference>
<dbReference type="InterPro" id="IPR035979">
    <property type="entry name" value="RBD_domain_sf"/>
</dbReference>
<evidence type="ECO:0000313" key="11">
    <source>
        <dbReference type="EMBL" id="MBN3321149.1"/>
    </source>
</evidence>
<reference evidence="11" key="1">
    <citation type="journal article" date="2021" name="Cell">
        <title>Tracing the genetic footprints of vertebrate landing in non-teleost ray-finned fishes.</title>
        <authorList>
            <person name="Bi X."/>
            <person name="Wang K."/>
            <person name="Yang L."/>
            <person name="Pan H."/>
            <person name="Jiang H."/>
            <person name="Wei Q."/>
            <person name="Fang M."/>
            <person name="Yu H."/>
            <person name="Zhu C."/>
            <person name="Cai Y."/>
            <person name="He Y."/>
            <person name="Gan X."/>
            <person name="Zeng H."/>
            <person name="Yu D."/>
            <person name="Zhu Y."/>
            <person name="Jiang H."/>
            <person name="Qiu Q."/>
            <person name="Yang H."/>
            <person name="Zhang Y.E."/>
            <person name="Wang W."/>
            <person name="Zhu M."/>
            <person name="He S."/>
            <person name="Zhang G."/>
        </authorList>
    </citation>
    <scope>NUCLEOTIDE SEQUENCE</scope>
    <source>
        <strain evidence="11">Allg_001</strain>
    </source>
</reference>
<dbReference type="GO" id="GO:0015031">
    <property type="term" value="P:protein transport"/>
    <property type="evidence" value="ECO:0007669"/>
    <property type="project" value="InterPro"/>
</dbReference>
<feature type="compositionally biased region" description="Basic and acidic residues" evidence="7">
    <location>
        <begin position="145"/>
        <end position="155"/>
    </location>
</feature>
<evidence type="ECO:0000313" key="12">
    <source>
        <dbReference type="Proteomes" id="UP000736164"/>
    </source>
</evidence>
<comment type="caution">
    <text evidence="11">The sequence shown here is derived from an EMBL/GenBank/DDBJ whole genome shotgun (WGS) entry which is preliminary data.</text>
</comment>
<feature type="non-terminal residue" evidence="11">
    <location>
        <position position="1"/>
    </location>
</feature>
<dbReference type="PANTHER" id="PTHR16004">
    <property type="entry name" value="RING FINGER PROTEIN 31-RELATED"/>
    <property type="match status" value="1"/>
</dbReference>
<feature type="non-terminal residue" evidence="11">
    <location>
        <position position="692"/>
    </location>
</feature>